<evidence type="ECO:0000313" key="2">
    <source>
        <dbReference type="EMBL" id="BAH45072.1"/>
    </source>
</evidence>
<dbReference type="CDD" id="cd06661">
    <property type="entry name" value="GGCT_like"/>
    <property type="match status" value="1"/>
</dbReference>
<name>C0ZH13_BREBN</name>
<feature type="domain" description="Gamma-glutamylcyclotransferase AIG2-like" evidence="1">
    <location>
        <begin position="12"/>
        <end position="140"/>
    </location>
</feature>
<sequence>MKVNNVNDKLPVFVYGTLLAGFGNHRIYVKPYKHESTPATIQGEIYHLPAGYPGLLKGEQEVVGEIVMFAPDVYEQALAGLDELETYYGESDPRNEYERIIVPATMEGTGQVVSVYVYRYLDQDLVKQTGVHISHGNWRRYMQELTNS</sequence>
<gene>
    <name evidence="2" type="ordered locus">BBR47_40950</name>
</gene>
<dbReference type="Pfam" id="PF06094">
    <property type="entry name" value="GGACT"/>
    <property type="match status" value="1"/>
</dbReference>
<dbReference type="HOGENOM" id="CLU_083466_2_2_9"/>
<dbReference type="Proteomes" id="UP000001877">
    <property type="component" value="Chromosome"/>
</dbReference>
<dbReference type="InterPro" id="IPR013024">
    <property type="entry name" value="GGCT-like"/>
</dbReference>
<keyword evidence="3" id="KW-1185">Reference proteome</keyword>
<dbReference type="EMBL" id="AP008955">
    <property type="protein sequence ID" value="BAH45072.1"/>
    <property type="molecule type" value="Genomic_DNA"/>
</dbReference>
<reference evidence="2 3" key="1">
    <citation type="submission" date="2005-03" db="EMBL/GenBank/DDBJ databases">
        <title>Brevibacillus brevis strain 47, complete genome.</title>
        <authorList>
            <person name="Hosoyama A."/>
            <person name="Yamada R."/>
            <person name="Hongo Y."/>
            <person name="Terui Y."/>
            <person name="Ankai A."/>
            <person name="Masuyama W."/>
            <person name="Sekiguchi M."/>
            <person name="Takeda T."/>
            <person name="Asano K."/>
            <person name="Ohji S."/>
            <person name="Ichikawa N."/>
            <person name="Narita S."/>
            <person name="Aoki N."/>
            <person name="Miura H."/>
            <person name="Matsushita S."/>
            <person name="Sekigawa T."/>
            <person name="Yamagata H."/>
            <person name="Yoshikawa H."/>
            <person name="Udaka S."/>
            <person name="Tanikawa S."/>
            <person name="Fujita N."/>
        </authorList>
    </citation>
    <scope>NUCLEOTIDE SEQUENCE [LARGE SCALE GENOMIC DNA]</scope>
    <source>
        <strain evidence="3">47 / JCM 6285 / NBRC 100599</strain>
    </source>
</reference>
<proteinExistence type="predicted"/>
<protein>
    <recommendedName>
        <fullName evidence="1">Gamma-glutamylcyclotransferase AIG2-like domain-containing protein</fullName>
    </recommendedName>
</protein>
<organism evidence="2 3">
    <name type="scientific">Brevibacillus brevis (strain 47 / JCM 6285 / NBRC 100599)</name>
    <dbReference type="NCBI Taxonomy" id="358681"/>
    <lineage>
        <taxon>Bacteria</taxon>
        <taxon>Bacillati</taxon>
        <taxon>Bacillota</taxon>
        <taxon>Bacilli</taxon>
        <taxon>Bacillales</taxon>
        <taxon>Paenibacillaceae</taxon>
        <taxon>Brevibacillus</taxon>
    </lineage>
</organism>
<dbReference type="KEGG" id="bbe:BBR47_40950"/>
<dbReference type="InterPro" id="IPR036568">
    <property type="entry name" value="GGCT-like_sf"/>
</dbReference>
<dbReference type="eggNOG" id="COG2105">
    <property type="taxonomic scope" value="Bacteria"/>
</dbReference>
<dbReference type="Gene3D" id="3.10.490.10">
    <property type="entry name" value="Gamma-glutamyl cyclotransferase-like"/>
    <property type="match status" value="1"/>
</dbReference>
<dbReference type="InterPro" id="IPR009288">
    <property type="entry name" value="AIG2-like_dom"/>
</dbReference>
<dbReference type="AlphaFoldDB" id="C0ZH13"/>
<accession>C0ZH13</accession>
<evidence type="ECO:0000259" key="1">
    <source>
        <dbReference type="Pfam" id="PF06094"/>
    </source>
</evidence>
<dbReference type="RefSeq" id="WP_015892344.1">
    <property type="nucleotide sequence ID" value="NC_012491.1"/>
</dbReference>
<dbReference type="STRING" id="358681.BBR47_40950"/>
<dbReference type="SUPFAM" id="SSF110857">
    <property type="entry name" value="Gamma-glutamyl cyclotransferase-like"/>
    <property type="match status" value="1"/>
</dbReference>
<evidence type="ECO:0000313" key="3">
    <source>
        <dbReference type="Proteomes" id="UP000001877"/>
    </source>
</evidence>